<feature type="domain" description="Response regulatory" evidence="2">
    <location>
        <begin position="5"/>
        <end position="117"/>
    </location>
</feature>
<dbReference type="InterPro" id="IPR001789">
    <property type="entry name" value="Sig_transdc_resp-reg_receiver"/>
</dbReference>
<gene>
    <name evidence="4" type="ORF">C7448_10718</name>
</gene>
<dbReference type="PROSITE" id="PS50110">
    <property type="entry name" value="RESPONSE_REGULATORY"/>
    <property type="match status" value="1"/>
</dbReference>
<organism evidence="4 5">
    <name type="scientific">Tenacibaculum gallaicum</name>
    <dbReference type="NCBI Taxonomy" id="561505"/>
    <lineage>
        <taxon>Bacteria</taxon>
        <taxon>Pseudomonadati</taxon>
        <taxon>Bacteroidota</taxon>
        <taxon>Flavobacteriia</taxon>
        <taxon>Flavobacteriales</taxon>
        <taxon>Flavobacteriaceae</taxon>
        <taxon>Tenacibaculum</taxon>
    </lineage>
</organism>
<keyword evidence="5" id="KW-1185">Reference proteome</keyword>
<dbReference type="Gene3D" id="2.40.50.1020">
    <property type="entry name" value="LytTr DNA-binding domain"/>
    <property type="match status" value="1"/>
</dbReference>
<dbReference type="EMBL" id="QUNS01000007">
    <property type="protein sequence ID" value="REH46458.1"/>
    <property type="molecule type" value="Genomic_DNA"/>
</dbReference>
<dbReference type="SMART" id="SM00448">
    <property type="entry name" value="REC"/>
    <property type="match status" value="1"/>
</dbReference>
<dbReference type="PROSITE" id="PS50930">
    <property type="entry name" value="HTH_LYTTR"/>
    <property type="match status" value="1"/>
</dbReference>
<name>A0A3E0HJ93_9FLAO</name>
<feature type="modified residue" description="4-aspartylphosphate" evidence="1">
    <location>
        <position position="57"/>
    </location>
</feature>
<protein>
    <submittedName>
        <fullName evidence="4">LytTR family two component transcriptional regulator</fullName>
    </submittedName>
</protein>
<feature type="domain" description="HTH LytTR-type" evidence="3">
    <location>
        <begin position="149"/>
        <end position="258"/>
    </location>
</feature>
<reference evidence="4 5" key="1">
    <citation type="submission" date="2018-08" db="EMBL/GenBank/DDBJ databases">
        <title>Genomic Encyclopedia of Type Strains, Phase IV (KMG-IV): sequencing the most valuable type-strain genomes for metagenomic binning, comparative biology and taxonomic classification.</title>
        <authorList>
            <person name="Goeker M."/>
        </authorList>
    </citation>
    <scope>NUCLEOTIDE SEQUENCE [LARGE SCALE GENOMIC DNA]</scope>
    <source>
        <strain evidence="4 5">DSM 18841</strain>
    </source>
</reference>
<dbReference type="SMART" id="SM00850">
    <property type="entry name" value="LytTR"/>
    <property type="match status" value="1"/>
</dbReference>
<proteinExistence type="predicted"/>
<dbReference type="GO" id="GO:0000156">
    <property type="term" value="F:phosphorelay response regulator activity"/>
    <property type="evidence" value="ECO:0007669"/>
    <property type="project" value="InterPro"/>
</dbReference>
<evidence type="ECO:0000259" key="3">
    <source>
        <dbReference type="PROSITE" id="PS50930"/>
    </source>
</evidence>
<keyword evidence="1" id="KW-0597">Phosphoprotein</keyword>
<dbReference type="InterPro" id="IPR007492">
    <property type="entry name" value="LytTR_DNA-bd_dom"/>
</dbReference>
<dbReference type="Pfam" id="PF04397">
    <property type="entry name" value="LytTR"/>
    <property type="match status" value="1"/>
</dbReference>
<dbReference type="RefSeq" id="WP_115901693.1">
    <property type="nucleotide sequence ID" value="NZ_QUNS01000007.1"/>
</dbReference>
<dbReference type="GO" id="GO:0003677">
    <property type="term" value="F:DNA binding"/>
    <property type="evidence" value="ECO:0007669"/>
    <property type="project" value="InterPro"/>
</dbReference>
<dbReference type="Proteomes" id="UP000256884">
    <property type="component" value="Unassembled WGS sequence"/>
</dbReference>
<evidence type="ECO:0000259" key="2">
    <source>
        <dbReference type="PROSITE" id="PS50110"/>
    </source>
</evidence>
<evidence type="ECO:0000313" key="4">
    <source>
        <dbReference type="EMBL" id="REH46458.1"/>
    </source>
</evidence>
<dbReference type="PANTHER" id="PTHR37299:SF1">
    <property type="entry name" value="STAGE 0 SPORULATION PROTEIN A HOMOLOG"/>
    <property type="match status" value="1"/>
</dbReference>
<dbReference type="OrthoDB" id="2168082at2"/>
<comment type="caution">
    <text evidence="4">The sequence shown here is derived from an EMBL/GenBank/DDBJ whole genome shotgun (WGS) entry which is preliminary data.</text>
</comment>
<evidence type="ECO:0000256" key="1">
    <source>
        <dbReference type="PROSITE-ProRule" id="PRU00169"/>
    </source>
</evidence>
<accession>A0A3E0HJ93</accession>
<dbReference type="SUPFAM" id="SSF52172">
    <property type="entry name" value="CheY-like"/>
    <property type="match status" value="1"/>
</dbReference>
<dbReference type="PANTHER" id="PTHR37299">
    <property type="entry name" value="TRANSCRIPTIONAL REGULATOR-RELATED"/>
    <property type="match status" value="1"/>
</dbReference>
<sequence length="258" mass="30293">MKILDVVIIEDEDLAATSLENLLLKSPYPISVKKRLESVEDSILWLQENTCDLILSDIHLGDGYSFEIFENLKISIPIIFTTAFDEYAIKSFQFFAIDYLLKPYSEELLNKAIEKYINLNENKGYTDKLEQLLLQMNSKIQHQKEKERFLVSKGSLSISIKREDVAYFMAQGKYLFLFTFDNESYLYDGTISSLEEELSEKYFFKINRKYILQHSAINNISKYSNNRIKIELQPNLNVEEILLVSAQRIKEFKKWLDN</sequence>
<dbReference type="InterPro" id="IPR011006">
    <property type="entry name" value="CheY-like_superfamily"/>
</dbReference>
<dbReference type="Pfam" id="PF00072">
    <property type="entry name" value="Response_reg"/>
    <property type="match status" value="1"/>
</dbReference>
<evidence type="ECO:0000313" key="5">
    <source>
        <dbReference type="Proteomes" id="UP000256884"/>
    </source>
</evidence>
<dbReference type="AlphaFoldDB" id="A0A3E0HJ93"/>
<dbReference type="Gene3D" id="3.40.50.2300">
    <property type="match status" value="1"/>
</dbReference>
<dbReference type="InterPro" id="IPR046947">
    <property type="entry name" value="LytR-like"/>
</dbReference>